<evidence type="ECO:0000313" key="3">
    <source>
        <dbReference type="Proteomes" id="UP001432027"/>
    </source>
</evidence>
<evidence type="ECO:0000313" key="2">
    <source>
        <dbReference type="EMBL" id="GMS78184.1"/>
    </source>
</evidence>
<evidence type="ECO:0000256" key="1">
    <source>
        <dbReference type="SAM" id="MobiDB-lite"/>
    </source>
</evidence>
<gene>
    <name evidence="2" type="ORF">PENTCL1PPCAC_359</name>
</gene>
<accession>A0AAV5S7A8</accession>
<sequence length="69" mass="7991">HLPLGPSSKNNFCKDQARLYEIFEKGNPLRLRSRRKDESGSQKLLDTRSRETSEIPHVKSHLTSTWIIS</sequence>
<protein>
    <submittedName>
        <fullName evidence="2">Uncharacterized protein</fullName>
    </submittedName>
</protein>
<proteinExistence type="predicted"/>
<feature type="compositionally biased region" description="Basic and acidic residues" evidence="1">
    <location>
        <begin position="35"/>
        <end position="54"/>
    </location>
</feature>
<dbReference type="EMBL" id="BTSX01000001">
    <property type="protein sequence ID" value="GMS78184.1"/>
    <property type="molecule type" value="Genomic_DNA"/>
</dbReference>
<keyword evidence="3" id="KW-1185">Reference proteome</keyword>
<comment type="caution">
    <text evidence="2">The sequence shown here is derived from an EMBL/GenBank/DDBJ whole genome shotgun (WGS) entry which is preliminary data.</text>
</comment>
<organism evidence="2 3">
    <name type="scientific">Pristionchus entomophagus</name>
    <dbReference type="NCBI Taxonomy" id="358040"/>
    <lineage>
        <taxon>Eukaryota</taxon>
        <taxon>Metazoa</taxon>
        <taxon>Ecdysozoa</taxon>
        <taxon>Nematoda</taxon>
        <taxon>Chromadorea</taxon>
        <taxon>Rhabditida</taxon>
        <taxon>Rhabditina</taxon>
        <taxon>Diplogasteromorpha</taxon>
        <taxon>Diplogasteroidea</taxon>
        <taxon>Neodiplogasteridae</taxon>
        <taxon>Pristionchus</taxon>
    </lineage>
</organism>
<feature type="non-terminal residue" evidence="2">
    <location>
        <position position="1"/>
    </location>
</feature>
<dbReference type="AlphaFoldDB" id="A0AAV5S7A8"/>
<name>A0AAV5S7A8_9BILA</name>
<reference evidence="2" key="1">
    <citation type="submission" date="2023-10" db="EMBL/GenBank/DDBJ databases">
        <title>Genome assembly of Pristionchus species.</title>
        <authorList>
            <person name="Yoshida K."/>
            <person name="Sommer R.J."/>
        </authorList>
    </citation>
    <scope>NUCLEOTIDE SEQUENCE</scope>
    <source>
        <strain evidence="2">RS0144</strain>
    </source>
</reference>
<feature type="region of interest" description="Disordered" evidence="1">
    <location>
        <begin position="31"/>
        <end position="54"/>
    </location>
</feature>
<dbReference type="Proteomes" id="UP001432027">
    <property type="component" value="Unassembled WGS sequence"/>
</dbReference>